<gene>
    <name evidence="8" type="ORF">SHALO_2461</name>
</gene>
<dbReference type="Pfam" id="PF00512">
    <property type="entry name" value="HisKA"/>
    <property type="match status" value="1"/>
</dbReference>
<evidence type="ECO:0000256" key="4">
    <source>
        <dbReference type="ARBA" id="ARBA00022777"/>
    </source>
</evidence>
<dbReference type="Pfam" id="PF02518">
    <property type="entry name" value="HATPase_c"/>
    <property type="match status" value="1"/>
</dbReference>
<dbReference type="InterPro" id="IPR035965">
    <property type="entry name" value="PAS-like_dom_sf"/>
</dbReference>
<dbReference type="InterPro" id="IPR000014">
    <property type="entry name" value="PAS"/>
</dbReference>
<dbReference type="GO" id="GO:0009927">
    <property type="term" value="F:histidine phosphotransfer kinase activity"/>
    <property type="evidence" value="ECO:0007669"/>
    <property type="project" value="TreeGrafter"/>
</dbReference>
<keyword evidence="3" id="KW-0808">Transferase</keyword>
<dbReference type="GO" id="GO:0000155">
    <property type="term" value="F:phosphorelay sensor kinase activity"/>
    <property type="evidence" value="ECO:0007669"/>
    <property type="project" value="InterPro"/>
</dbReference>
<evidence type="ECO:0000259" key="6">
    <source>
        <dbReference type="PROSITE" id="PS50112"/>
    </source>
</evidence>
<feature type="domain" description="PAC" evidence="7">
    <location>
        <begin position="207"/>
        <end position="262"/>
    </location>
</feature>
<dbReference type="PROSITE" id="PS50113">
    <property type="entry name" value="PAC"/>
    <property type="match status" value="1"/>
</dbReference>
<evidence type="ECO:0000256" key="3">
    <source>
        <dbReference type="ARBA" id="ARBA00022679"/>
    </source>
</evidence>
<organism evidence="8 9">
    <name type="scientific">Sulfurospirillum halorespirans DSM 13726</name>
    <dbReference type="NCBI Taxonomy" id="1193502"/>
    <lineage>
        <taxon>Bacteria</taxon>
        <taxon>Pseudomonadati</taxon>
        <taxon>Campylobacterota</taxon>
        <taxon>Epsilonproteobacteria</taxon>
        <taxon>Campylobacterales</taxon>
        <taxon>Sulfurospirillaceae</taxon>
        <taxon>Sulfurospirillum</taxon>
    </lineage>
</organism>
<protein>
    <recommendedName>
        <fullName evidence="2">histidine kinase</fullName>
        <ecNumber evidence="2">2.7.13.3</ecNumber>
    </recommendedName>
</protein>
<dbReference type="PROSITE" id="PS50109">
    <property type="entry name" value="HIS_KIN"/>
    <property type="match status" value="1"/>
</dbReference>
<dbReference type="SMART" id="SM00387">
    <property type="entry name" value="HATPase_c"/>
    <property type="match status" value="1"/>
</dbReference>
<dbReference type="PANTHER" id="PTHR43047:SF72">
    <property type="entry name" value="OSMOSENSING HISTIDINE PROTEIN KINASE SLN1"/>
    <property type="match status" value="1"/>
</dbReference>
<evidence type="ECO:0000259" key="7">
    <source>
        <dbReference type="PROSITE" id="PS50113"/>
    </source>
</evidence>
<dbReference type="SUPFAM" id="SSF55874">
    <property type="entry name" value="ATPase domain of HSP90 chaperone/DNA topoisomerase II/histidine kinase"/>
    <property type="match status" value="1"/>
</dbReference>
<dbReference type="RefSeq" id="WP_069478782.1">
    <property type="nucleotide sequence ID" value="NZ_CP017111.1"/>
</dbReference>
<dbReference type="InterPro" id="IPR000700">
    <property type="entry name" value="PAS-assoc_C"/>
</dbReference>
<dbReference type="STRING" id="1193502.SHALO_2461"/>
<dbReference type="AlphaFoldDB" id="A0A1D7TMJ6"/>
<dbReference type="InterPro" id="IPR001610">
    <property type="entry name" value="PAC"/>
</dbReference>
<keyword evidence="4 8" id="KW-0418">Kinase</keyword>
<dbReference type="EMBL" id="CP017111">
    <property type="protein sequence ID" value="AOO66221.1"/>
    <property type="molecule type" value="Genomic_DNA"/>
</dbReference>
<keyword evidence="9" id="KW-1185">Reference proteome</keyword>
<dbReference type="InterPro" id="IPR036890">
    <property type="entry name" value="HATPase_C_sf"/>
</dbReference>
<dbReference type="Pfam" id="PF13426">
    <property type="entry name" value="PAS_9"/>
    <property type="match status" value="1"/>
</dbReference>
<comment type="catalytic activity">
    <reaction evidence="1">
        <text>ATP + protein L-histidine = ADP + protein N-phospho-L-histidine.</text>
        <dbReference type="EC" id="2.7.13.3"/>
    </reaction>
</comment>
<dbReference type="GO" id="GO:0005886">
    <property type="term" value="C:plasma membrane"/>
    <property type="evidence" value="ECO:0007669"/>
    <property type="project" value="TreeGrafter"/>
</dbReference>
<dbReference type="CDD" id="cd00130">
    <property type="entry name" value="PAS"/>
    <property type="match status" value="1"/>
</dbReference>
<dbReference type="SMART" id="SM00086">
    <property type="entry name" value="PAC"/>
    <property type="match status" value="1"/>
</dbReference>
<dbReference type="SMART" id="SM00388">
    <property type="entry name" value="HisKA"/>
    <property type="match status" value="1"/>
</dbReference>
<evidence type="ECO:0000259" key="5">
    <source>
        <dbReference type="PROSITE" id="PS50109"/>
    </source>
</evidence>
<dbReference type="Proteomes" id="UP000094609">
    <property type="component" value="Chromosome"/>
</dbReference>
<evidence type="ECO:0000256" key="2">
    <source>
        <dbReference type="ARBA" id="ARBA00012438"/>
    </source>
</evidence>
<evidence type="ECO:0000313" key="9">
    <source>
        <dbReference type="Proteomes" id="UP000094609"/>
    </source>
</evidence>
<dbReference type="SUPFAM" id="SSF55785">
    <property type="entry name" value="PYP-like sensor domain (PAS domain)"/>
    <property type="match status" value="1"/>
</dbReference>
<dbReference type="Gene3D" id="3.30.450.20">
    <property type="entry name" value="PAS domain"/>
    <property type="match status" value="1"/>
</dbReference>
<dbReference type="PANTHER" id="PTHR43047">
    <property type="entry name" value="TWO-COMPONENT HISTIDINE PROTEIN KINASE"/>
    <property type="match status" value="1"/>
</dbReference>
<dbReference type="NCBIfam" id="TIGR00229">
    <property type="entry name" value="sensory_box"/>
    <property type="match status" value="1"/>
</dbReference>
<evidence type="ECO:0000313" key="8">
    <source>
        <dbReference type="EMBL" id="AOO66221.1"/>
    </source>
</evidence>
<sequence length="507" mass="58226">MAAHLLDQPRLISALLIGEIAYDAVFVNAAKKLCDALHVNISACEIETMMEEKKIDLIFGSLSSRNEHLYLPALKRARERDAHVKIILFLQTDQLSMLDEILALKCERYLSMKHESEAVLDHFKECIKTFLDDSYLAERHYFQTLIDFSIVSQTDLDGNITYMNDNFLKVTGYEREELMGQNHRIIKHPQTAPEVFSDMWKTITQGEVWRAQIINRNKDGSDFWAETIIIPFKEQTNGKILQYLAIRHDITNFLQQERAANEISRKAQEQEQLAEAKDAFLVLFTHELKTPLNAILNFSQYLYKHMPNIDEVPKAKRVYLLEQIYKSASSMLENVTNILDLGKLRHQKLHYNLTLFNVKEAILDVLEKHAALAIEHKRMLFFQSDESGPFITSDEYRFKQILSNILSNAIKYGNSIVEVFLASDSEKIEIVVQDDGKGIKDKEEVFELYTQSASGTGVIEKKGTGIGLHFVKLLCEGLKLEYKIEDSPLLGGAKFSLTKRLKEQKNV</sequence>
<dbReference type="SUPFAM" id="SSF47384">
    <property type="entry name" value="Homodimeric domain of signal transducing histidine kinase"/>
    <property type="match status" value="1"/>
</dbReference>
<reference evidence="9" key="1">
    <citation type="submission" date="2016-08" db="EMBL/GenBank/DDBJ databases">
        <title>Complete genome sequence of the organohalide-respiring Epsilonproteobacterium Sulfurospirillum halorespirans.</title>
        <authorList>
            <person name="Goris T."/>
            <person name="Zimmermann J."/>
            <person name="Schenz B."/>
            <person name="Lemos M."/>
            <person name="Hackermueller J."/>
            <person name="Diekert G."/>
        </authorList>
    </citation>
    <scope>NUCLEOTIDE SEQUENCE [LARGE SCALE GENOMIC DNA]</scope>
    <source>
        <strain>DSM 13726</strain>
        <strain evidence="9">PCE-M2</strain>
    </source>
</reference>
<dbReference type="PATRIC" id="fig|1193502.14.peg.2495"/>
<dbReference type="CDD" id="cd00082">
    <property type="entry name" value="HisKA"/>
    <property type="match status" value="1"/>
</dbReference>
<name>A0A1D7TMJ6_9BACT</name>
<dbReference type="InterPro" id="IPR036097">
    <property type="entry name" value="HisK_dim/P_sf"/>
</dbReference>
<dbReference type="PROSITE" id="PS50112">
    <property type="entry name" value="PAS"/>
    <property type="match status" value="1"/>
</dbReference>
<dbReference type="Gene3D" id="3.30.565.10">
    <property type="entry name" value="Histidine kinase-like ATPase, C-terminal domain"/>
    <property type="match status" value="1"/>
</dbReference>
<feature type="domain" description="PAS" evidence="6">
    <location>
        <begin position="155"/>
        <end position="206"/>
    </location>
</feature>
<evidence type="ECO:0000256" key="1">
    <source>
        <dbReference type="ARBA" id="ARBA00000085"/>
    </source>
</evidence>
<dbReference type="Gene3D" id="1.10.287.130">
    <property type="match status" value="1"/>
</dbReference>
<feature type="domain" description="Histidine kinase" evidence="5">
    <location>
        <begin position="283"/>
        <end position="503"/>
    </location>
</feature>
<accession>A0A1D7TMJ6</accession>
<dbReference type="SMART" id="SM00091">
    <property type="entry name" value="PAS"/>
    <property type="match status" value="1"/>
</dbReference>
<dbReference type="InterPro" id="IPR003661">
    <property type="entry name" value="HisK_dim/P_dom"/>
</dbReference>
<proteinExistence type="predicted"/>
<dbReference type="InterPro" id="IPR003594">
    <property type="entry name" value="HATPase_dom"/>
</dbReference>
<dbReference type="KEGG" id="shal:SHALO_2461"/>
<dbReference type="EC" id="2.7.13.3" evidence="2"/>
<dbReference type="InterPro" id="IPR005467">
    <property type="entry name" value="His_kinase_dom"/>
</dbReference>